<comment type="caution">
    <text evidence="1">The sequence shown here is derived from an EMBL/GenBank/DDBJ whole genome shotgun (WGS) entry which is preliminary data.</text>
</comment>
<dbReference type="AlphaFoldDB" id="A0AAU9TYJ0"/>
<gene>
    <name evidence="1" type="ORF">EEDITHA_LOCUS6753</name>
</gene>
<sequence length="169" mass="19345">MKRNKRTNKTDEYRTLYSTSTHTQQDLTPVIETLNEKMEIVLSELRTLRDSAKTVASPKKPSLETKMALQEVKQTLNTIKEGVTKLAPLAPNTYAQVTARPKNEGVEKRPNHTLIISSRNPQETSEQVLIKIKDSLDLKKSGARMEKVRKARNQKIVVRKRARNLHECQ</sequence>
<accession>A0AAU9TYJ0</accession>
<protein>
    <submittedName>
        <fullName evidence="1">Uncharacterized protein</fullName>
    </submittedName>
</protein>
<evidence type="ECO:0000313" key="1">
    <source>
        <dbReference type="EMBL" id="CAH2090831.1"/>
    </source>
</evidence>
<dbReference type="Proteomes" id="UP001153954">
    <property type="component" value="Unassembled WGS sequence"/>
</dbReference>
<proteinExistence type="predicted"/>
<keyword evidence="2" id="KW-1185">Reference proteome</keyword>
<evidence type="ECO:0000313" key="2">
    <source>
        <dbReference type="Proteomes" id="UP001153954"/>
    </source>
</evidence>
<reference evidence="1" key="1">
    <citation type="submission" date="2022-03" db="EMBL/GenBank/DDBJ databases">
        <authorList>
            <person name="Tunstrom K."/>
        </authorList>
    </citation>
    <scope>NUCLEOTIDE SEQUENCE</scope>
</reference>
<dbReference type="EMBL" id="CAKOGL010000010">
    <property type="protein sequence ID" value="CAH2090831.1"/>
    <property type="molecule type" value="Genomic_DNA"/>
</dbReference>
<name>A0AAU9TYJ0_EUPED</name>
<organism evidence="1 2">
    <name type="scientific">Euphydryas editha</name>
    <name type="common">Edith's checkerspot</name>
    <dbReference type="NCBI Taxonomy" id="104508"/>
    <lineage>
        <taxon>Eukaryota</taxon>
        <taxon>Metazoa</taxon>
        <taxon>Ecdysozoa</taxon>
        <taxon>Arthropoda</taxon>
        <taxon>Hexapoda</taxon>
        <taxon>Insecta</taxon>
        <taxon>Pterygota</taxon>
        <taxon>Neoptera</taxon>
        <taxon>Endopterygota</taxon>
        <taxon>Lepidoptera</taxon>
        <taxon>Glossata</taxon>
        <taxon>Ditrysia</taxon>
        <taxon>Papilionoidea</taxon>
        <taxon>Nymphalidae</taxon>
        <taxon>Nymphalinae</taxon>
        <taxon>Euphydryas</taxon>
    </lineage>
</organism>